<evidence type="ECO:0000313" key="2">
    <source>
        <dbReference type="Proteomes" id="UP000614350"/>
    </source>
</evidence>
<protein>
    <submittedName>
        <fullName evidence="1">Uncharacterized protein</fullName>
    </submittedName>
</protein>
<name>A0A834KIV6_VESVU</name>
<dbReference type="EMBL" id="JACSEA010000002">
    <property type="protein sequence ID" value="KAF7408819.1"/>
    <property type="molecule type" value="Genomic_DNA"/>
</dbReference>
<keyword evidence="2" id="KW-1185">Reference proteome</keyword>
<gene>
    <name evidence="1" type="ORF">HZH66_003356</name>
</gene>
<evidence type="ECO:0000313" key="1">
    <source>
        <dbReference type="EMBL" id="KAF7408819.1"/>
    </source>
</evidence>
<reference evidence="1" key="1">
    <citation type="journal article" date="2020" name="G3 (Bethesda)">
        <title>High-Quality Assemblies for Three Invasive Social Wasps from the &lt;i&gt;Vespula&lt;/i&gt; Genus.</title>
        <authorList>
            <person name="Harrop T.W.R."/>
            <person name="Guhlin J."/>
            <person name="McLaughlin G.M."/>
            <person name="Permina E."/>
            <person name="Stockwell P."/>
            <person name="Gilligan J."/>
            <person name="Le Lec M.F."/>
            <person name="Gruber M.A.M."/>
            <person name="Quinn O."/>
            <person name="Lovegrove M."/>
            <person name="Duncan E.J."/>
            <person name="Remnant E.J."/>
            <person name="Van Eeckhoven J."/>
            <person name="Graham B."/>
            <person name="Knapp R.A."/>
            <person name="Langford K.W."/>
            <person name="Kronenberg Z."/>
            <person name="Press M.O."/>
            <person name="Eacker S.M."/>
            <person name="Wilson-Rankin E.E."/>
            <person name="Purcell J."/>
            <person name="Lester P.J."/>
            <person name="Dearden P.K."/>
        </authorList>
    </citation>
    <scope>NUCLEOTIDE SEQUENCE</scope>
    <source>
        <strain evidence="1">Marl-1</strain>
    </source>
</reference>
<dbReference type="Proteomes" id="UP000614350">
    <property type="component" value="Unassembled WGS sequence"/>
</dbReference>
<organism evidence="1 2">
    <name type="scientific">Vespula vulgaris</name>
    <name type="common">Yellow jacket</name>
    <name type="synonym">Wasp</name>
    <dbReference type="NCBI Taxonomy" id="7454"/>
    <lineage>
        <taxon>Eukaryota</taxon>
        <taxon>Metazoa</taxon>
        <taxon>Ecdysozoa</taxon>
        <taxon>Arthropoda</taxon>
        <taxon>Hexapoda</taxon>
        <taxon>Insecta</taxon>
        <taxon>Pterygota</taxon>
        <taxon>Neoptera</taxon>
        <taxon>Endopterygota</taxon>
        <taxon>Hymenoptera</taxon>
        <taxon>Apocrita</taxon>
        <taxon>Aculeata</taxon>
        <taxon>Vespoidea</taxon>
        <taxon>Vespidae</taxon>
        <taxon>Vespinae</taxon>
        <taxon>Vespula</taxon>
    </lineage>
</organism>
<sequence length="111" mass="12386">MCSSHKGFVIPSGMASAYKLYRIIRYKSCQTMSGLLRATTSTRDLPTLTLEYQGPYDLIFALSQNEQHLETSSSPYSDSSERVKRAQVFRSCIPLIIENTDGCGLAKLQNV</sequence>
<proteinExistence type="predicted"/>
<dbReference type="AlphaFoldDB" id="A0A834KIV6"/>
<accession>A0A834KIV6</accession>
<comment type="caution">
    <text evidence="1">The sequence shown here is derived from an EMBL/GenBank/DDBJ whole genome shotgun (WGS) entry which is preliminary data.</text>
</comment>